<dbReference type="InterPro" id="IPR002306">
    <property type="entry name" value="Trp-tRNA-ligase"/>
</dbReference>
<dbReference type="GO" id="GO:0004830">
    <property type="term" value="F:tryptophan-tRNA ligase activity"/>
    <property type="evidence" value="ECO:0007669"/>
    <property type="project" value="UniProtKB-UniRule"/>
</dbReference>
<dbReference type="GO" id="GO:0005524">
    <property type="term" value="F:ATP binding"/>
    <property type="evidence" value="ECO:0007669"/>
    <property type="project" value="UniProtKB-KW"/>
</dbReference>
<evidence type="ECO:0000256" key="9">
    <source>
        <dbReference type="NCBIfam" id="TIGR00233"/>
    </source>
</evidence>
<protein>
    <recommendedName>
        <fullName evidence="2 9">Tryptophan--tRNA ligase</fullName>
        <ecNumber evidence="2 9">6.1.1.2</ecNumber>
    </recommendedName>
</protein>
<dbReference type="CDD" id="cd00806">
    <property type="entry name" value="TrpRS_core"/>
    <property type="match status" value="1"/>
</dbReference>
<keyword evidence="6 10" id="KW-0648">Protein biosynthesis</keyword>
<dbReference type="PRINTS" id="PR01039">
    <property type="entry name" value="TRNASYNTHTRP"/>
</dbReference>
<dbReference type="OrthoDB" id="9801042at2"/>
<dbReference type="Proteomes" id="UP000248168">
    <property type="component" value="Unassembled WGS sequence"/>
</dbReference>
<evidence type="ECO:0000256" key="5">
    <source>
        <dbReference type="ARBA" id="ARBA00022840"/>
    </source>
</evidence>
<gene>
    <name evidence="11" type="primary">trpS</name>
    <name evidence="11" type="ORF">NITLEN_40308</name>
</gene>
<accession>A0A330L8X3</accession>
<evidence type="ECO:0000256" key="1">
    <source>
        <dbReference type="ARBA" id="ARBA00005594"/>
    </source>
</evidence>
<dbReference type="RefSeq" id="WP_121990061.1">
    <property type="nucleotide sequence ID" value="NZ_OUNR01000017.1"/>
</dbReference>
<dbReference type="PROSITE" id="PS00178">
    <property type="entry name" value="AA_TRNA_LIGASE_I"/>
    <property type="match status" value="1"/>
</dbReference>
<evidence type="ECO:0000256" key="8">
    <source>
        <dbReference type="ARBA" id="ARBA00049929"/>
    </source>
</evidence>
<evidence type="ECO:0000256" key="10">
    <source>
        <dbReference type="RuleBase" id="RU363036"/>
    </source>
</evidence>
<dbReference type="EMBL" id="OUNR01000017">
    <property type="protein sequence ID" value="SPP65835.1"/>
    <property type="molecule type" value="Genomic_DNA"/>
</dbReference>
<dbReference type="FunCoup" id="A0A330L8X3">
    <property type="interactions" value="478"/>
</dbReference>
<sequence length="331" mass="37535">MTTAPRKRVLSGMQPSGLMHLGNYLGALENWKALQEDYECFFFVADWHALSTNYADTSRIREFVRELLIDWLAAGIDPKRSTVFIQSHIPEHAVLHLLLSMMVPVSWLERNPTYKEKQDEIKEKDLSTYGFLGYPVLQAADILLYKPDFVPVGKDQLPHLELTRELARRFNDIYKKPVFPEPKEHLTKFPKVLGTDGRKMSKSYGNTINLSDTEPVVRQKLKTMVTDPARVRRTDPGNPDVCPVYEFHKIYSPPAVQAQINTDCRTAAIGCIDCKKLVADEIVARMAPMWEARASLISHPSRIDEIAQEGSQRAAIIAKATLAEVNEAMKI</sequence>
<comment type="catalytic activity">
    <reaction evidence="8">
        <text>tRNA(Trp) + L-tryptophan + ATP = L-tryptophyl-tRNA(Trp) + AMP + diphosphate + H(+)</text>
        <dbReference type="Rhea" id="RHEA:24080"/>
        <dbReference type="Rhea" id="RHEA-COMP:9671"/>
        <dbReference type="Rhea" id="RHEA-COMP:9705"/>
        <dbReference type="ChEBI" id="CHEBI:15378"/>
        <dbReference type="ChEBI" id="CHEBI:30616"/>
        <dbReference type="ChEBI" id="CHEBI:33019"/>
        <dbReference type="ChEBI" id="CHEBI:57912"/>
        <dbReference type="ChEBI" id="CHEBI:78442"/>
        <dbReference type="ChEBI" id="CHEBI:78535"/>
        <dbReference type="ChEBI" id="CHEBI:456215"/>
        <dbReference type="EC" id="6.1.1.2"/>
    </reaction>
</comment>
<dbReference type="AlphaFoldDB" id="A0A330L8X3"/>
<evidence type="ECO:0000256" key="7">
    <source>
        <dbReference type="ARBA" id="ARBA00023146"/>
    </source>
</evidence>
<organism evidence="11 12">
    <name type="scientific">Nitrospira lenta</name>
    <dbReference type="NCBI Taxonomy" id="1436998"/>
    <lineage>
        <taxon>Bacteria</taxon>
        <taxon>Pseudomonadati</taxon>
        <taxon>Nitrospirota</taxon>
        <taxon>Nitrospiria</taxon>
        <taxon>Nitrospirales</taxon>
        <taxon>Nitrospiraceae</taxon>
        <taxon>Nitrospira</taxon>
    </lineage>
</organism>
<dbReference type="PANTHER" id="PTHR43766">
    <property type="entry name" value="TRYPTOPHAN--TRNA LIGASE, MITOCHONDRIAL"/>
    <property type="match status" value="1"/>
</dbReference>
<reference evidence="12" key="1">
    <citation type="submission" date="2018-04" db="EMBL/GenBank/DDBJ databases">
        <authorList>
            <person name="Lucker S."/>
            <person name="Sakoula D."/>
        </authorList>
    </citation>
    <scope>NUCLEOTIDE SEQUENCE [LARGE SCALE GENOMIC DNA]</scope>
</reference>
<dbReference type="Gene3D" id="3.40.50.620">
    <property type="entry name" value="HUPs"/>
    <property type="match status" value="1"/>
</dbReference>
<dbReference type="Gene3D" id="1.10.240.10">
    <property type="entry name" value="Tyrosyl-Transfer RNA Synthetase"/>
    <property type="match status" value="1"/>
</dbReference>
<dbReference type="InterPro" id="IPR014729">
    <property type="entry name" value="Rossmann-like_a/b/a_fold"/>
</dbReference>
<proteinExistence type="inferred from homology"/>
<dbReference type="Pfam" id="PF00579">
    <property type="entry name" value="tRNA-synt_1b"/>
    <property type="match status" value="1"/>
</dbReference>
<keyword evidence="4 10" id="KW-0547">Nucleotide-binding</keyword>
<dbReference type="GO" id="GO:0006436">
    <property type="term" value="P:tryptophanyl-tRNA aminoacylation"/>
    <property type="evidence" value="ECO:0007669"/>
    <property type="project" value="UniProtKB-UniRule"/>
</dbReference>
<dbReference type="InterPro" id="IPR001412">
    <property type="entry name" value="aa-tRNA-synth_I_CS"/>
</dbReference>
<keyword evidence="3 10" id="KW-0436">Ligase</keyword>
<dbReference type="InParanoid" id="A0A330L8X3"/>
<keyword evidence="12" id="KW-1185">Reference proteome</keyword>
<evidence type="ECO:0000256" key="4">
    <source>
        <dbReference type="ARBA" id="ARBA00022741"/>
    </source>
</evidence>
<dbReference type="PANTHER" id="PTHR43766:SF1">
    <property type="entry name" value="TRYPTOPHAN--TRNA LIGASE, MITOCHONDRIAL"/>
    <property type="match status" value="1"/>
</dbReference>
<dbReference type="FunFam" id="1.10.240.10:FF:000005">
    <property type="entry name" value="Tryptophan--tRNA ligase"/>
    <property type="match status" value="1"/>
</dbReference>
<evidence type="ECO:0000256" key="6">
    <source>
        <dbReference type="ARBA" id="ARBA00022917"/>
    </source>
</evidence>
<keyword evidence="7 10" id="KW-0030">Aminoacyl-tRNA synthetase</keyword>
<evidence type="ECO:0000313" key="12">
    <source>
        <dbReference type="Proteomes" id="UP000248168"/>
    </source>
</evidence>
<dbReference type="GO" id="GO:0005829">
    <property type="term" value="C:cytosol"/>
    <property type="evidence" value="ECO:0007669"/>
    <property type="project" value="TreeGrafter"/>
</dbReference>
<evidence type="ECO:0000313" key="11">
    <source>
        <dbReference type="EMBL" id="SPP65835.1"/>
    </source>
</evidence>
<keyword evidence="5 10" id="KW-0067">ATP-binding</keyword>
<dbReference type="NCBIfam" id="TIGR00233">
    <property type="entry name" value="trpS"/>
    <property type="match status" value="1"/>
</dbReference>
<dbReference type="SUPFAM" id="SSF52374">
    <property type="entry name" value="Nucleotidylyl transferase"/>
    <property type="match status" value="1"/>
</dbReference>
<name>A0A330L8X3_9BACT</name>
<dbReference type="EC" id="6.1.1.2" evidence="2 9"/>
<comment type="similarity">
    <text evidence="1 10">Belongs to the class-I aminoacyl-tRNA synthetase family.</text>
</comment>
<dbReference type="InterPro" id="IPR002305">
    <property type="entry name" value="aa-tRNA-synth_Ic"/>
</dbReference>
<evidence type="ECO:0000256" key="3">
    <source>
        <dbReference type="ARBA" id="ARBA00022598"/>
    </source>
</evidence>
<dbReference type="InterPro" id="IPR050203">
    <property type="entry name" value="Trp-tRNA_synthetase"/>
</dbReference>
<evidence type="ECO:0000256" key="2">
    <source>
        <dbReference type="ARBA" id="ARBA00013161"/>
    </source>
</evidence>